<dbReference type="EMBL" id="GGEC01004166">
    <property type="protein sequence ID" value="MBW84649.1"/>
    <property type="molecule type" value="Transcribed_RNA"/>
</dbReference>
<name>A0A2P2ITT8_RHIMU</name>
<proteinExistence type="predicted"/>
<protein>
    <submittedName>
        <fullName evidence="1">Uncharacterized protein MANES_02G005100</fullName>
    </submittedName>
</protein>
<evidence type="ECO:0000313" key="1">
    <source>
        <dbReference type="EMBL" id="MBW84649.1"/>
    </source>
</evidence>
<dbReference type="AlphaFoldDB" id="A0A2P2ITT8"/>
<sequence>MECLAQSPIILNQMWVQGCKELKFILPKSGSRNCLPFIADRKFLHIRGQF</sequence>
<organism evidence="1">
    <name type="scientific">Rhizophora mucronata</name>
    <name type="common">Asiatic mangrove</name>
    <dbReference type="NCBI Taxonomy" id="61149"/>
    <lineage>
        <taxon>Eukaryota</taxon>
        <taxon>Viridiplantae</taxon>
        <taxon>Streptophyta</taxon>
        <taxon>Embryophyta</taxon>
        <taxon>Tracheophyta</taxon>
        <taxon>Spermatophyta</taxon>
        <taxon>Magnoliopsida</taxon>
        <taxon>eudicotyledons</taxon>
        <taxon>Gunneridae</taxon>
        <taxon>Pentapetalae</taxon>
        <taxon>rosids</taxon>
        <taxon>fabids</taxon>
        <taxon>Malpighiales</taxon>
        <taxon>Rhizophoraceae</taxon>
        <taxon>Rhizophora</taxon>
    </lineage>
</organism>
<reference evidence="1" key="1">
    <citation type="submission" date="2018-02" db="EMBL/GenBank/DDBJ databases">
        <title>Rhizophora mucronata_Transcriptome.</title>
        <authorList>
            <person name="Meera S.P."/>
            <person name="Sreeshan A."/>
            <person name="Augustine A."/>
        </authorList>
    </citation>
    <scope>NUCLEOTIDE SEQUENCE</scope>
    <source>
        <tissue evidence="1">Leaf</tissue>
    </source>
</reference>
<accession>A0A2P2ITT8</accession>